<dbReference type="EMBL" id="BGPR01020815">
    <property type="protein sequence ID" value="GBN85514.1"/>
    <property type="molecule type" value="Genomic_DNA"/>
</dbReference>
<evidence type="ECO:0000313" key="4">
    <source>
        <dbReference type="EMBL" id="GBN85514.1"/>
    </source>
</evidence>
<feature type="compositionally biased region" description="Low complexity" evidence="1">
    <location>
        <begin position="75"/>
        <end position="88"/>
    </location>
</feature>
<gene>
    <name evidence="4" type="ORF">AVEN_251594_1</name>
    <name evidence="2" type="ORF">AVEN_263418_1</name>
    <name evidence="3" type="ORF">AVEN_7704_1</name>
</gene>
<dbReference type="AlphaFoldDB" id="A0A4Y2SB92"/>
<evidence type="ECO:0000256" key="1">
    <source>
        <dbReference type="SAM" id="MobiDB-lite"/>
    </source>
</evidence>
<evidence type="ECO:0000313" key="3">
    <source>
        <dbReference type="EMBL" id="GBN63958.1"/>
    </source>
</evidence>
<dbReference type="EMBL" id="BGPR01014151">
    <property type="protein sequence ID" value="GBN63958.1"/>
    <property type="molecule type" value="Genomic_DNA"/>
</dbReference>
<keyword evidence="5" id="KW-1185">Reference proteome</keyword>
<feature type="region of interest" description="Disordered" evidence="1">
    <location>
        <begin position="75"/>
        <end position="107"/>
    </location>
</feature>
<comment type="caution">
    <text evidence="4">The sequence shown here is derived from an EMBL/GenBank/DDBJ whole genome shotgun (WGS) entry which is preliminary data.</text>
</comment>
<protein>
    <submittedName>
        <fullName evidence="4">Uncharacterized protein</fullName>
    </submittedName>
</protein>
<sequence length="107" mass="11780">MSSKKSLANWLKIKRVRTVLQYDNIKVTRTLKTSLESVMVYFLGQCIANVPAGAESAFHFGDSLSLDRWVTAQVSSSSSDRGSKLRGSTQNSPRVASKRSVNITTLN</sequence>
<evidence type="ECO:0000313" key="2">
    <source>
        <dbReference type="EMBL" id="GBN63910.1"/>
    </source>
</evidence>
<reference evidence="4 5" key="1">
    <citation type="journal article" date="2019" name="Sci. Rep.">
        <title>Orb-weaving spider Araneus ventricosus genome elucidates the spidroin gene catalogue.</title>
        <authorList>
            <person name="Kono N."/>
            <person name="Nakamura H."/>
            <person name="Ohtoshi R."/>
            <person name="Moran D.A.P."/>
            <person name="Shinohara A."/>
            <person name="Yoshida Y."/>
            <person name="Fujiwara M."/>
            <person name="Mori M."/>
            <person name="Tomita M."/>
            <person name="Arakawa K."/>
        </authorList>
    </citation>
    <scope>NUCLEOTIDE SEQUENCE [LARGE SCALE GENOMIC DNA]</scope>
</reference>
<organism evidence="4 5">
    <name type="scientific">Araneus ventricosus</name>
    <name type="common">Orbweaver spider</name>
    <name type="synonym">Epeira ventricosa</name>
    <dbReference type="NCBI Taxonomy" id="182803"/>
    <lineage>
        <taxon>Eukaryota</taxon>
        <taxon>Metazoa</taxon>
        <taxon>Ecdysozoa</taxon>
        <taxon>Arthropoda</taxon>
        <taxon>Chelicerata</taxon>
        <taxon>Arachnida</taxon>
        <taxon>Araneae</taxon>
        <taxon>Araneomorphae</taxon>
        <taxon>Entelegynae</taxon>
        <taxon>Araneoidea</taxon>
        <taxon>Araneidae</taxon>
        <taxon>Araneus</taxon>
    </lineage>
</organism>
<dbReference type="Proteomes" id="UP000499080">
    <property type="component" value="Unassembled WGS sequence"/>
</dbReference>
<evidence type="ECO:0000313" key="5">
    <source>
        <dbReference type="Proteomes" id="UP000499080"/>
    </source>
</evidence>
<dbReference type="EMBL" id="BGPR01014140">
    <property type="protein sequence ID" value="GBN63910.1"/>
    <property type="molecule type" value="Genomic_DNA"/>
</dbReference>
<proteinExistence type="predicted"/>
<feature type="compositionally biased region" description="Polar residues" evidence="1">
    <location>
        <begin position="89"/>
        <end position="107"/>
    </location>
</feature>
<accession>A0A4Y2SB92</accession>
<name>A0A4Y2SB92_ARAVE</name>